<evidence type="ECO:0000313" key="10">
    <source>
        <dbReference type="Proteomes" id="UP000524237"/>
    </source>
</evidence>
<keyword evidence="3" id="KW-0813">Transport</keyword>
<feature type="transmembrane region" description="Helical" evidence="8">
    <location>
        <begin position="123"/>
        <end position="143"/>
    </location>
</feature>
<dbReference type="Gene3D" id="1.20.1530.20">
    <property type="match status" value="1"/>
</dbReference>
<feature type="transmembrane region" description="Helical" evidence="8">
    <location>
        <begin position="6"/>
        <end position="26"/>
    </location>
</feature>
<feature type="transmembrane region" description="Helical" evidence="8">
    <location>
        <begin position="285"/>
        <end position="306"/>
    </location>
</feature>
<evidence type="ECO:0000256" key="5">
    <source>
        <dbReference type="ARBA" id="ARBA00022692"/>
    </source>
</evidence>
<dbReference type="GO" id="GO:0005886">
    <property type="term" value="C:plasma membrane"/>
    <property type="evidence" value="ECO:0007669"/>
    <property type="project" value="UniProtKB-SubCell"/>
</dbReference>
<comment type="subcellular location">
    <subcellularLocation>
        <location evidence="1">Cell membrane</location>
        <topology evidence="1">Multi-pass membrane protein</topology>
    </subcellularLocation>
</comment>
<dbReference type="RefSeq" id="WP_182485108.1">
    <property type="nucleotide sequence ID" value="NZ_JACGWU010000006.1"/>
</dbReference>
<evidence type="ECO:0000256" key="7">
    <source>
        <dbReference type="ARBA" id="ARBA00023136"/>
    </source>
</evidence>
<feature type="transmembrane region" description="Helical" evidence="8">
    <location>
        <begin position="187"/>
        <end position="207"/>
    </location>
</feature>
<gene>
    <name evidence="9" type="ORF">FB555_001799</name>
</gene>
<feature type="transmembrane region" description="Helical" evidence="8">
    <location>
        <begin position="254"/>
        <end position="273"/>
    </location>
</feature>
<keyword evidence="7 8" id="KW-0472">Membrane</keyword>
<feature type="transmembrane region" description="Helical" evidence="8">
    <location>
        <begin position="155"/>
        <end position="175"/>
    </location>
</feature>
<evidence type="ECO:0000256" key="3">
    <source>
        <dbReference type="ARBA" id="ARBA00022448"/>
    </source>
</evidence>
<sequence>MNGVLVAFAVIGVLIGAGYFSARFGLVAVAQGPTLNRIAFYIFSPALLFSVLAKTSVDNLFSPVIVVILISSLATALIFILLSRIFFRRNLSDTTVGVAASIYLNSNNIGLPISLFVIGDLSYYAPVLMMQIILFLPILLGILEASKGKVTSVKKIILGTLLNPLIIASVLGFLVSLNHVVLPEVVIQPLTTMGAAAVPLLLFAYGISLRGQKVFHAEGDRPVSITGTVLKALVMPAIALVVGAAVFHLPPHQLFAAVILTSLPTAQNMYTYASVYKAEIFAVRDVVFTTTIVSLPLMFFIAAIMAA</sequence>
<dbReference type="InterPro" id="IPR004776">
    <property type="entry name" value="Mem_transp_PIN-like"/>
</dbReference>
<evidence type="ECO:0000256" key="4">
    <source>
        <dbReference type="ARBA" id="ARBA00022475"/>
    </source>
</evidence>
<feature type="transmembrane region" description="Helical" evidence="8">
    <location>
        <begin position="38"/>
        <end position="54"/>
    </location>
</feature>
<feature type="transmembrane region" description="Helical" evidence="8">
    <location>
        <begin position="60"/>
        <end position="82"/>
    </location>
</feature>
<dbReference type="Proteomes" id="UP000524237">
    <property type="component" value="Unassembled WGS sequence"/>
</dbReference>
<dbReference type="PANTHER" id="PTHR36838:SF3">
    <property type="entry name" value="TRANSPORTER AUXIN EFFLUX CARRIER EC FAMILY"/>
    <property type="match status" value="1"/>
</dbReference>
<proteinExistence type="inferred from homology"/>
<name>A0A7W3PPX5_9MICO</name>
<evidence type="ECO:0000313" key="9">
    <source>
        <dbReference type="EMBL" id="MBA8829683.1"/>
    </source>
</evidence>
<evidence type="ECO:0000256" key="2">
    <source>
        <dbReference type="ARBA" id="ARBA00010145"/>
    </source>
</evidence>
<dbReference type="PANTHER" id="PTHR36838">
    <property type="entry name" value="AUXIN EFFLUX CARRIER FAMILY PROTEIN"/>
    <property type="match status" value="1"/>
</dbReference>
<keyword evidence="4" id="KW-1003">Cell membrane</keyword>
<comment type="caution">
    <text evidence="9">The sequence shown here is derived from an EMBL/GenBank/DDBJ whole genome shotgun (WGS) entry which is preliminary data.</text>
</comment>
<organism evidence="9 10">
    <name type="scientific">Alpinimonas psychrophila</name>
    <dbReference type="NCBI Taxonomy" id="748908"/>
    <lineage>
        <taxon>Bacteria</taxon>
        <taxon>Bacillati</taxon>
        <taxon>Actinomycetota</taxon>
        <taxon>Actinomycetes</taxon>
        <taxon>Micrococcales</taxon>
        <taxon>Microbacteriaceae</taxon>
        <taxon>Alpinimonas</taxon>
    </lineage>
</organism>
<dbReference type="GO" id="GO:0055085">
    <property type="term" value="P:transmembrane transport"/>
    <property type="evidence" value="ECO:0007669"/>
    <property type="project" value="InterPro"/>
</dbReference>
<keyword evidence="10" id="KW-1185">Reference proteome</keyword>
<dbReference type="EMBL" id="JACGWU010000006">
    <property type="protein sequence ID" value="MBA8829683.1"/>
    <property type="molecule type" value="Genomic_DNA"/>
</dbReference>
<keyword evidence="5 8" id="KW-0812">Transmembrane</keyword>
<dbReference type="Pfam" id="PF03547">
    <property type="entry name" value="Mem_trans"/>
    <property type="match status" value="1"/>
</dbReference>
<evidence type="ECO:0000256" key="8">
    <source>
        <dbReference type="SAM" id="Phobius"/>
    </source>
</evidence>
<comment type="similarity">
    <text evidence="2">Belongs to the auxin efflux carrier (TC 2.A.69) family.</text>
</comment>
<evidence type="ECO:0008006" key="11">
    <source>
        <dbReference type="Google" id="ProtNLM"/>
    </source>
</evidence>
<reference evidence="9 10" key="1">
    <citation type="submission" date="2020-07" db="EMBL/GenBank/DDBJ databases">
        <title>Sequencing the genomes of 1000 actinobacteria strains.</title>
        <authorList>
            <person name="Klenk H.-P."/>
        </authorList>
    </citation>
    <scope>NUCLEOTIDE SEQUENCE [LARGE SCALE GENOMIC DNA]</scope>
    <source>
        <strain evidence="9 10">DSM 23737</strain>
    </source>
</reference>
<evidence type="ECO:0000256" key="1">
    <source>
        <dbReference type="ARBA" id="ARBA00004651"/>
    </source>
</evidence>
<feature type="transmembrane region" description="Helical" evidence="8">
    <location>
        <begin position="94"/>
        <end position="117"/>
    </location>
</feature>
<keyword evidence="6 8" id="KW-1133">Transmembrane helix</keyword>
<accession>A0A7W3PPX5</accession>
<dbReference type="InterPro" id="IPR038770">
    <property type="entry name" value="Na+/solute_symporter_sf"/>
</dbReference>
<evidence type="ECO:0000256" key="6">
    <source>
        <dbReference type="ARBA" id="ARBA00022989"/>
    </source>
</evidence>
<protein>
    <recommendedName>
        <fullName evidence="11">AEC family transporter</fullName>
    </recommendedName>
</protein>
<dbReference type="AlphaFoldDB" id="A0A7W3PPX5"/>
<feature type="transmembrane region" description="Helical" evidence="8">
    <location>
        <begin position="228"/>
        <end position="248"/>
    </location>
</feature>